<dbReference type="Pfam" id="PF00550">
    <property type="entry name" value="PP-binding"/>
    <property type="match status" value="1"/>
</dbReference>
<reference evidence="4 5" key="1">
    <citation type="submission" date="2016-03" db="EMBL/GenBank/DDBJ databases">
        <title>Trachymyrmex septentrionalis WGS genome.</title>
        <authorList>
            <person name="Nygaard S."/>
            <person name="Hu H."/>
            <person name="Boomsma J."/>
            <person name="Zhang G."/>
        </authorList>
    </citation>
    <scope>NUCLEOTIDE SEQUENCE [LARGE SCALE GENOMIC DNA]</scope>
    <source>
        <strain evidence="4">Tsep2-gDNA-1</strain>
        <tissue evidence="4">Whole body</tissue>
    </source>
</reference>
<feature type="transmembrane region" description="Helical" evidence="2">
    <location>
        <begin position="1105"/>
        <end position="1127"/>
    </location>
</feature>
<dbReference type="InterPro" id="IPR036736">
    <property type="entry name" value="ACP-like_sf"/>
</dbReference>
<dbReference type="GO" id="GO:0004312">
    <property type="term" value="F:fatty acid synthase activity"/>
    <property type="evidence" value="ECO:0007669"/>
    <property type="project" value="TreeGrafter"/>
</dbReference>
<dbReference type="PANTHER" id="PTHR43775">
    <property type="entry name" value="FATTY ACID SYNTHASE"/>
    <property type="match status" value="1"/>
</dbReference>
<feature type="active site" description="Proton donor; for dehydratase activity" evidence="1">
    <location>
        <position position="177"/>
    </location>
</feature>
<evidence type="ECO:0000313" key="4">
    <source>
        <dbReference type="EMBL" id="KYN42711.1"/>
    </source>
</evidence>
<name>A0A151K080_9HYME</name>
<evidence type="ECO:0000259" key="3">
    <source>
        <dbReference type="PROSITE" id="PS52019"/>
    </source>
</evidence>
<dbReference type="SUPFAM" id="SSF51735">
    <property type="entry name" value="NAD(P)-binding Rossmann-fold domains"/>
    <property type="match status" value="1"/>
</dbReference>
<evidence type="ECO:0000313" key="5">
    <source>
        <dbReference type="Proteomes" id="UP000078541"/>
    </source>
</evidence>
<proteinExistence type="predicted"/>
<keyword evidence="2" id="KW-1133">Transmembrane helix</keyword>
<gene>
    <name evidence="4" type="ORF">ALC56_02862</name>
</gene>
<dbReference type="InterPro" id="IPR049391">
    <property type="entry name" value="FAS_pseudo-KR"/>
</dbReference>
<feature type="domain" description="PKS/mFAS DH" evidence="3">
    <location>
        <begin position="1"/>
        <end position="261"/>
    </location>
</feature>
<dbReference type="InterPro" id="IPR042104">
    <property type="entry name" value="PKS_dehydratase_sf"/>
</dbReference>
<keyword evidence="5" id="KW-1185">Reference proteome</keyword>
<organism evidence="4 5">
    <name type="scientific">Trachymyrmex septentrionalis</name>
    <dbReference type="NCBI Taxonomy" id="34720"/>
    <lineage>
        <taxon>Eukaryota</taxon>
        <taxon>Metazoa</taxon>
        <taxon>Ecdysozoa</taxon>
        <taxon>Arthropoda</taxon>
        <taxon>Hexapoda</taxon>
        <taxon>Insecta</taxon>
        <taxon>Pterygota</taxon>
        <taxon>Neoptera</taxon>
        <taxon>Endopterygota</taxon>
        <taxon>Hymenoptera</taxon>
        <taxon>Apocrita</taxon>
        <taxon>Aculeata</taxon>
        <taxon>Formicoidea</taxon>
        <taxon>Formicidae</taxon>
        <taxon>Myrmicinae</taxon>
        <taxon>Trachymyrmex</taxon>
    </lineage>
</organism>
<evidence type="ECO:0000256" key="2">
    <source>
        <dbReference type="SAM" id="Phobius"/>
    </source>
</evidence>
<dbReference type="EMBL" id="KQ981321">
    <property type="protein sequence ID" value="KYN42711.1"/>
    <property type="molecule type" value="Genomic_DNA"/>
</dbReference>
<accession>A0A151K080</accession>
<dbReference type="InterPro" id="IPR049900">
    <property type="entry name" value="PKS_mFAS_DH"/>
</dbReference>
<keyword evidence="2" id="KW-0472">Membrane</keyword>
<feature type="active site" description="Proton acceptor; for dehydratase activity" evidence="1">
    <location>
        <position position="4"/>
    </location>
</feature>
<dbReference type="AlphaFoldDB" id="A0A151K080"/>
<dbReference type="InterPro" id="IPR057326">
    <property type="entry name" value="KR_dom"/>
</dbReference>
<dbReference type="SUPFAM" id="SSF47336">
    <property type="entry name" value="ACP-like"/>
    <property type="match status" value="1"/>
</dbReference>
<protein>
    <submittedName>
        <fullName evidence="4">Fatty acid synthase</fullName>
    </submittedName>
</protein>
<dbReference type="Pfam" id="PF21149">
    <property type="entry name" value="FAS_pseudo-KR"/>
    <property type="match status" value="1"/>
</dbReference>
<dbReference type="PROSITE" id="PS52019">
    <property type="entry name" value="PKS_MFAS_DH"/>
    <property type="match status" value="1"/>
</dbReference>
<dbReference type="InterPro" id="IPR009081">
    <property type="entry name" value="PP-bd_ACP"/>
</dbReference>
<dbReference type="Gene3D" id="1.10.1200.10">
    <property type="entry name" value="ACP-like"/>
    <property type="match status" value="1"/>
</dbReference>
<dbReference type="InterPro" id="IPR036291">
    <property type="entry name" value="NAD(P)-bd_dom_sf"/>
</dbReference>
<dbReference type="Gene3D" id="3.10.129.110">
    <property type="entry name" value="Polyketide synthase dehydratase"/>
    <property type="match status" value="1"/>
</dbReference>
<evidence type="ECO:0000256" key="1">
    <source>
        <dbReference type="PROSITE-ProRule" id="PRU01363"/>
    </source>
</evidence>
<dbReference type="InterPro" id="IPR013968">
    <property type="entry name" value="PKS_KR"/>
</dbReference>
<dbReference type="Pfam" id="PF08659">
    <property type="entry name" value="KR"/>
    <property type="match status" value="1"/>
</dbReference>
<dbReference type="CDD" id="cd08954">
    <property type="entry name" value="KR_1_FAS_SDR_x"/>
    <property type="match status" value="1"/>
</dbReference>
<dbReference type="Proteomes" id="UP000078541">
    <property type="component" value="Unassembled WGS sequence"/>
</dbReference>
<feature type="region of interest" description="N-terminal hotdog fold" evidence="1">
    <location>
        <begin position="1"/>
        <end position="106"/>
    </location>
</feature>
<dbReference type="InterPro" id="IPR050091">
    <property type="entry name" value="PKS_NRPS_Biosynth_Enz"/>
</dbReference>
<dbReference type="Gene3D" id="3.40.50.720">
    <property type="entry name" value="NAD(P)-binding Rossmann-like Domain"/>
    <property type="match status" value="1"/>
</dbReference>
<dbReference type="STRING" id="34720.A0A151K080"/>
<dbReference type="GO" id="GO:0006633">
    <property type="term" value="P:fatty acid biosynthetic process"/>
    <property type="evidence" value="ECO:0007669"/>
    <property type="project" value="TreeGrafter"/>
</dbReference>
<sequence>MSDHVIDGSNLLPATSYLGLVWKTIGLIKGLMYITIPIVFRDVKFICATHLLKNDAVQLYTRIAIQTGIYDITITKMQNNKIYINITDEKFEITERDSVVVTGTMYEALNLEQEMIPINLLLGNNDEDEDMTARDIYKELKLRGYQYKGLFRGLKSASISGSQGHIAWKNNWETFMDSMLQMQIIGYDTRELCVPTSIQKLVINPVLHASKLRDNIDNAEVTRNMDKLLQVQIYKEIDTIKAGGVEIPGLKATQISRRKLAQDAVIEEHTFVAHCDRVKIPLNEAIRLSAQLVLEDHQIIKVQAAELVGDVDDIELKSLSSSLLLEAFDDMPLVQTNITLLTSSNRFRPEDLPQNFSIKAFEKISLEDKVLIAAGFNLLTKQLVSLKRLLPFLRDGGYLLTREKYDITDYKKHLQQYKLNVILEKRTDKELVVLLKKKVPIKERIVIHISNDNFNRLENLKPLINDENKLNENNRIIIVGERDFECGLLGFVNCLRKEPSGELVRGVLLQDEQAPKFSLENPFYLEQLQKDMTINVLCSNKTWGSYRHLKLPQPKTELVSTAHVCQTVRGDLSTFCWIENNLLNVCRRKNLVHVVYSSLNFKDIMLATGIIINIHEKDEPLDKHILTYRRYYCLKDRSYIILGGLGGFGLELTDWLIFRGARNIVLISRNRIKNGYQRMKVRLWKSYGVNVLIIKNIDVADLKDCKYLLRTAEKEAPVDAIFNLDVVLRDSVLKNQTAEAFAESFQSKARTTQMLDKLSRKICLNLRHFVVFSSVSCGRGNAGQTNYGMANSIMERICEKRVEEGLPGLAIQWGAVGDVGLVADMQEEDKELIIGGTLQQKISCCLDELDKFLLQNRPIVSSMVVAEKKVGRHGLGNLVETVANILDISDTKTVSLNSSLVELGMDSMMSVDIKQILKREFDIFFATQEIRNLTFAKLIKMSVANINFVSQNDFFINKQNTTTEVFLIPGIDGCGTVFKTIIPHIKFSTWLLHYSTNNMDCTNMITETTNRLTNVCNRINGKDFVMVEYSFGSLIAIEILVNNKLVTRMLEAMNFKGRLVLIDGAPEVARTMFKPFEFDFDDVNFQIDLLTNILESYSIGSFQKVYATFGLTLKLIRGIFILFFGFFM</sequence>
<dbReference type="PANTHER" id="PTHR43775:SF23">
    <property type="entry name" value="FATTY ACID SYNTHASE 3"/>
    <property type="match status" value="1"/>
</dbReference>
<feature type="region of interest" description="C-terminal hotdog fold" evidence="1">
    <location>
        <begin position="128"/>
        <end position="261"/>
    </location>
</feature>
<keyword evidence="2" id="KW-0812">Transmembrane</keyword>
<dbReference type="SMART" id="SM00822">
    <property type="entry name" value="PKS_KR"/>
    <property type="match status" value="1"/>
</dbReference>